<dbReference type="SUPFAM" id="SSF46785">
    <property type="entry name" value="Winged helix' DNA-binding domain"/>
    <property type="match status" value="1"/>
</dbReference>
<dbReference type="Pfam" id="PF00027">
    <property type="entry name" value="cNMP_binding"/>
    <property type="match status" value="1"/>
</dbReference>
<keyword evidence="2" id="KW-0238">DNA-binding</keyword>
<evidence type="ECO:0000256" key="1">
    <source>
        <dbReference type="ARBA" id="ARBA00023015"/>
    </source>
</evidence>
<gene>
    <name evidence="5" type="ORF">SAMN05421783_13019</name>
</gene>
<dbReference type="AlphaFoldDB" id="A0A1H3C4S6"/>
<dbReference type="CDD" id="cd00038">
    <property type="entry name" value="CAP_ED"/>
    <property type="match status" value="1"/>
</dbReference>
<dbReference type="InterPro" id="IPR012318">
    <property type="entry name" value="HTH_CRP"/>
</dbReference>
<dbReference type="InterPro" id="IPR014710">
    <property type="entry name" value="RmlC-like_jellyroll"/>
</dbReference>
<dbReference type="InterPro" id="IPR018490">
    <property type="entry name" value="cNMP-bd_dom_sf"/>
</dbReference>
<dbReference type="GO" id="GO:0006355">
    <property type="term" value="P:regulation of DNA-templated transcription"/>
    <property type="evidence" value="ECO:0007669"/>
    <property type="project" value="InterPro"/>
</dbReference>
<reference evidence="6" key="1">
    <citation type="submission" date="2016-10" db="EMBL/GenBank/DDBJ databases">
        <authorList>
            <person name="Varghese N."/>
            <person name="Submissions S."/>
        </authorList>
    </citation>
    <scope>NUCLEOTIDE SEQUENCE [LARGE SCALE GENOMIC DNA]</scope>
    <source>
        <strain evidence="6">DSM 217</strain>
    </source>
</reference>
<sequence>MSDQTMDLHKTGEPLNGVASPDCGDLRWDILADCRHCAVRRQALFSALRGPDFEHIFLPIRSAVCPKNTILYEQDQPADAVYSIRRGMLKLIKHSSTEGDRIVRLLGCGTATGLEAVTHGLYWHTAVALRELEVCRIPLGVFDELQARNIQLSDRMVGQWEHQVIEADRWLAELGAGALHERVRRLVRVLAEMDAAEGNRLELPPMADLANILGASRESVSRALAELKRGKALRRVAPRTYECDLDAMS</sequence>
<keyword evidence="1" id="KW-0805">Transcription regulation</keyword>
<proteinExistence type="predicted"/>
<evidence type="ECO:0000259" key="4">
    <source>
        <dbReference type="PROSITE" id="PS50042"/>
    </source>
</evidence>
<evidence type="ECO:0000256" key="2">
    <source>
        <dbReference type="ARBA" id="ARBA00023125"/>
    </source>
</evidence>
<organism evidence="5 6">
    <name type="scientific">Thiocapsa roseopersicina</name>
    <dbReference type="NCBI Taxonomy" id="1058"/>
    <lineage>
        <taxon>Bacteria</taxon>
        <taxon>Pseudomonadati</taxon>
        <taxon>Pseudomonadota</taxon>
        <taxon>Gammaproteobacteria</taxon>
        <taxon>Chromatiales</taxon>
        <taxon>Chromatiaceae</taxon>
        <taxon>Thiocapsa</taxon>
    </lineage>
</organism>
<dbReference type="SUPFAM" id="SSF51206">
    <property type="entry name" value="cAMP-binding domain-like"/>
    <property type="match status" value="1"/>
</dbReference>
<dbReference type="GO" id="GO:0003677">
    <property type="term" value="F:DNA binding"/>
    <property type="evidence" value="ECO:0007669"/>
    <property type="project" value="UniProtKB-KW"/>
</dbReference>
<dbReference type="SMART" id="SM00100">
    <property type="entry name" value="cNMP"/>
    <property type="match status" value="1"/>
</dbReference>
<dbReference type="InterPro" id="IPR000595">
    <property type="entry name" value="cNMP-bd_dom"/>
</dbReference>
<keyword evidence="6" id="KW-1185">Reference proteome</keyword>
<dbReference type="EMBL" id="FNNZ01000030">
    <property type="protein sequence ID" value="SDX49101.1"/>
    <property type="molecule type" value="Genomic_DNA"/>
</dbReference>
<evidence type="ECO:0000313" key="5">
    <source>
        <dbReference type="EMBL" id="SDX49101.1"/>
    </source>
</evidence>
<protein>
    <submittedName>
        <fullName evidence="5">Transcriptional regulator</fullName>
    </submittedName>
</protein>
<accession>A0A1H3C4S6</accession>
<dbReference type="Proteomes" id="UP000198816">
    <property type="component" value="Unassembled WGS sequence"/>
</dbReference>
<evidence type="ECO:0000313" key="6">
    <source>
        <dbReference type="Proteomes" id="UP000198816"/>
    </source>
</evidence>
<dbReference type="Gene3D" id="2.60.120.10">
    <property type="entry name" value="Jelly Rolls"/>
    <property type="match status" value="1"/>
</dbReference>
<dbReference type="InterPro" id="IPR036388">
    <property type="entry name" value="WH-like_DNA-bd_sf"/>
</dbReference>
<dbReference type="RefSeq" id="WP_175534739.1">
    <property type="nucleotide sequence ID" value="NZ_FNNZ01000030.1"/>
</dbReference>
<dbReference type="Pfam" id="PF13545">
    <property type="entry name" value="HTH_Crp_2"/>
    <property type="match status" value="1"/>
</dbReference>
<dbReference type="Gene3D" id="1.10.10.10">
    <property type="entry name" value="Winged helix-like DNA-binding domain superfamily/Winged helix DNA-binding domain"/>
    <property type="match status" value="1"/>
</dbReference>
<keyword evidence="3" id="KW-0804">Transcription</keyword>
<dbReference type="STRING" id="1058.SAMN05421783_13019"/>
<dbReference type="PROSITE" id="PS50042">
    <property type="entry name" value="CNMP_BINDING_3"/>
    <property type="match status" value="1"/>
</dbReference>
<dbReference type="InterPro" id="IPR036390">
    <property type="entry name" value="WH_DNA-bd_sf"/>
</dbReference>
<feature type="domain" description="Cyclic nucleotide-binding" evidence="4">
    <location>
        <begin position="44"/>
        <end position="163"/>
    </location>
</feature>
<evidence type="ECO:0000256" key="3">
    <source>
        <dbReference type="ARBA" id="ARBA00023163"/>
    </source>
</evidence>
<name>A0A1H3C4S6_THIRO</name>